<name>A0ABR3D3R8_NEUIN</name>
<sequence length="209" mass="22674">METSWCEHAAIRNIEPMAWNPSHSAQLVTSQTPDKGEVNSNRTNLSQLVICYIMALTVGGVEAMCVGCMPACEAQAPLAKPKSSRQEHGEFGCSGNNQFICASILRATVIARSPLSFTFSSSGLTQTFQLKHHIVYQGTGVEYNQEDISSIIQFSRTASILGQTITISDLLVAHVSIGPSCEVIYANQTIRGFPTCDIVQMQLMCSSHV</sequence>
<organism evidence="1 2">
    <name type="scientific">Neurospora intermedia</name>
    <dbReference type="NCBI Taxonomy" id="5142"/>
    <lineage>
        <taxon>Eukaryota</taxon>
        <taxon>Fungi</taxon>
        <taxon>Dikarya</taxon>
        <taxon>Ascomycota</taxon>
        <taxon>Pezizomycotina</taxon>
        <taxon>Sordariomycetes</taxon>
        <taxon>Sordariomycetidae</taxon>
        <taxon>Sordariales</taxon>
        <taxon>Sordariaceae</taxon>
        <taxon>Neurospora</taxon>
    </lineage>
</organism>
<dbReference type="EMBL" id="JAVLET010000010">
    <property type="protein sequence ID" value="KAL0467315.1"/>
    <property type="molecule type" value="Genomic_DNA"/>
</dbReference>
<evidence type="ECO:0000313" key="2">
    <source>
        <dbReference type="Proteomes" id="UP001451303"/>
    </source>
</evidence>
<dbReference type="Proteomes" id="UP001451303">
    <property type="component" value="Unassembled WGS sequence"/>
</dbReference>
<proteinExistence type="predicted"/>
<gene>
    <name evidence="1" type="ORF">QR685DRAFT_83515</name>
</gene>
<comment type="caution">
    <text evidence="1">The sequence shown here is derived from an EMBL/GenBank/DDBJ whole genome shotgun (WGS) entry which is preliminary data.</text>
</comment>
<accession>A0ABR3D3R8</accession>
<protein>
    <submittedName>
        <fullName evidence="1">Uncharacterized protein</fullName>
    </submittedName>
</protein>
<evidence type="ECO:0000313" key="1">
    <source>
        <dbReference type="EMBL" id="KAL0467315.1"/>
    </source>
</evidence>
<keyword evidence="2" id="KW-1185">Reference proteome</keyword>
<reference evidence="1 2" key="1">
    <citation type="submission" date="2023-09" db="EMBL/GenBank/DDBJ databases">
        <title>Multi-omics analysis of a traditional fermented food reveals byproduct-associated fungal strains for waste-to-food upcycling.</title>
        <authorList>
            <consortium name="Lawrence Berkeley National Laboratory"/>
            <person name="Rekdal V.M."/>
            <person name="Villalobos-Escobedo J.M."/>
            <person name="Rodriguez-Valeron N."/>
            <person name="Garcia M.O."/>
            <person name="Vasquez D.P."/>
            <person name="Damayanti I."/>
            <person name="Sorensen P.M."/>
            <person name="Baidoo E.E."/>
            <person name="De Carvalho A.C."/>
            <person name="Riley R."/>
            <person name="Lipzen A."/>
            <person name="He G."/>
            <person name="Yan M."/>
            <person name="Haridas S."/>
            <person name="Daum C."/>
            <person name="Yoshinaga Y."/>
            <person name="Ng V."/>
            <person name="Grigoriev I.V."/>
            <person name="Munk R."/>
            <person name="Nuraida L."/>
            <person name="Wijaya C.H."/>
            <person name="Morales P.-C."/>
            <person name="Keasling J.D."/>
        </authorList>
    </citation>
    <scope>NUCLEOTIDE SEQUENCE [LARGE SCALE GENOMIC DNA]</scope>
    <source>
        <strain evidence="1 2">FGSC 2613</strain>
    </source>
</reference>